<dbReference type="SUPFAM" id="SSF53850">
    <property type="entry name" value="Periplasmic binding protein-like II"/>
    <property type="match status" value="2"/>
</dbReference>
<dbReference type="InterPro" id="IPR050682">
    <property type="entry name" value="ModA/WtpA"/>
</dbReference>
<keyword evidence="3" id="KW-0732">Signal</keyword>
<organism evidence="4 5">
    <name type="scientific">Stieleria bergensis</name>
    <dbReference type="NCBI Taxonomy" id="2528025"/>
    <lineage>
        <taxon>Bacteria</taxon>
        <taxon>Pseudomonadati</taxon>
        <taxon>Planctomycetota</taxon>
        <taxon>Planctomycetia</taxon>
        <taxon>Pirellulales</taxon>
        <taxon>Pirellulaceae</taxon>
        <taxon>Stieleria</taxon>
    </lineage>
</organism>
<evidence type="ECO:0000313" key="4">
    <source>
        <dbReference type="EMBL" id="QDT61191.1"/>
    </source>
</evidence>
<dbReference type="RefSeq" id="WP_145275002.1">
    <property type="nucleotide sequence ID" value="NZ_CP036272.1"/>
</dbReference>
<dbReference type="GO" id="GO:0030973">
    <property type="term" value="F:molybdate ion binding"/>
    <property type="evidence" value="ECO:0007669"/>
    <property type="project" value="TreeGrafter"/>
</dbReference>
<dbReference type="PANTHER" id="PTHR30632">
    <property type="entry name" value="MOLYBDATE-BINDING PERIPLASMIC PROTEIN"/>
    <property type="match status" value="1"/>
</dbReference>
<dbReference type="Pfam" id="PF13531">
    <property type="entry name" value="SBP_bac_11"/>
    <property type="match status" value="2"/>
</dbReference>
<reference evidence="4 5" key="1">
    <citation type="submission" date="2019-02" db="EMBL/GenBank/DDBJ databases">
        <title>Deep-cultivation of Planctomycetes and their phenomic and genomic characterization uncovers novel biology.</title>
        <authorList>
            <person name="Wiegand S."/>
            <person name="Jogler M."/>
            <person name="Boedeker C."/>
            <person name="Pinto D."/>
            <person name="Vollmers J."/>
            <person name="Rivas-Marin E."/>
            <person name="Kohn T."/>
            <person name="Peeters S.H."/>
            <person name="Heuer A."/>
            <person name="Rast P."/>
            <person name="Oberbeckmann S."/>
            <person name="Bunk B."/>
            <person name="Jeske O."/>
            <person name="Meyerdierks A."/>
            <person name="Storesund J.E."/>
            <person name="Kallscheuer N."/>
            <person name="Luecker S."/>
            <person name="Lage O.M."/>
            <person name="Pohl T."/>
            <person name="Merkel B.J."/>
            <person name="Hornburger P."/>
            <person name="Mueller R.-W."/>
            <person name="Bruemmer F."/>
            <person name="Labrenz M."/>
            <person name="Spormann A.M."/>
            <person name="Op den Camp H."/>
            <person name="Overmann J."/>
            <person name="Amann R."/>
            <person name="Jetten M.S.M."/>
            <person name="Mascher T."/>
            <person name="Medema M.H."/>
            <person name="Devos D.P."/>
            <person name="Kaster A.-K."/>
            <person name="Ovreas L."/>
            <person name="Rohde M."/>
            <person name="Galperin M.Y."/>
            <person name="Jogler C."/>
        </authorList>
    </citation>
    <scope>NUCLEOTIDE SEQUENCE [LARGE SCALE GENOMIC DNA]</scope>
    <source>
        <strain evidence="4 5">SV_7m_r</strain>
    </source>
</reference>
<dbReference type="NCBIfam" id="TIGR01256">
    <property type="entry name" value="modA"/>
    <property type="match status" value="1"/>
</dbReference>
<dbReference type="GO" id="GO:0046872">
    <property type="term" value="F:metal ion binding"/>
    <property type="evidence" value="ECO:0007669"/>
    <property type="project" value="UniProtKB-KW"/>
</dbReference>
<gene>
    <name evidence="4" type="ORF">SV7mr_37230</name>
</gene>
<dbReference type="Gene3D" id="3.40.190.10">
    <property type="entry name" value="Periplasmic binding protein-like II"/>
    <property type="match status" value="4"/>
</dbReference>
<dbReference type="GO" id="GO:0015689">
    <property type="term" value="P:molybdate ion transport"/>
    <property type="evidence" value="ECO:0007669"/>
    <property type="project" value="InterPro"/>
</dbReference>
<evidence type="ECO:0000256" key="1">
    <source>
        <dbReference type="ARBA" id="ARBA00009175"/>
    </source>
</evidence>
<dbReference type="AlphaFoldDB" id="A0A517SYS9"/>
<dbReference type="InterPro" id="IPR005950">
    <property type="entry name" value="ModA"/>
</dbReference>
<dbReference type="Proteomes" id="UP000315003">
    <property type="component" value="Chromosome"/>
</dbReference>
<proteinExistence type="inferred from homology"/>
<evidence type="ECO:0000313" key="5">
    <source>
        <dbReference type="Proteomes" id="UP000315003"/>
    </source>
</evidence>
<dbReference type="EMBL" id="CP036272">
    <property type="protein sequence ID" value="QDT61191.1"/>
    <property type="molecule type" value="Genomic_DNA"/>
</dbReference>
<comment type="similarity">
    <text evidence="1">Belongs to the bacterial solute-binding protein ModA family.</text>
</comment>
<evidence type="ECO:0000256" key="2">
    <source>
        <dbReference type="ARBA" id="ARBA00022723"/>
    </source>
</evidence>
<accession>A0A517SYS9</accession>
<evidence type="ECO:0000256" key="3">
    <source>
        <dbReference type="ARBA" id="ARBA00022729"/>
    </source>
</evidence>
<sequence length="505" mass="54679">MSRIYALMGVSVIAFALLLLAMSGGGSKQSGDGLLFYCAASNRAVMDEILKQYEQETGRRVEIQYGPSQTLLSSLTVAEKGDLFLPADDSYLDLAADDGLVHEVIPIASMRAVIVVPRGNPKGIKQIGDLLDDDVRYVLADPKSAAVGKVVQRELEKTGQWKTLAENVTSFRATVTEVANDVLVGAVDAGIVYDAVLHTYPDLQAVEDPSLADTESIIAVGVLGSSKHPEDALHFARYVAAADRGLEHYQGHGFTITNGDLWAERPELTIYAGSMLRPAIEETIKNFQQREGVDVLTKYNGCGILVAEMRTGPTPDAYFACDVEFMNQVNDLFLEPVSVSQNELVILVPKGNPEKITGLRDLARNDLRVGIGHEKQCAMGWLTQNTLKESGVQSEIMGRDPVQMNTGDLLVNAMRTGALDAVVVYLSNAAGAGELFQAIRIKEIECSIAVQPWAVARESKYPLLASRLFSQICSAESQATFKKKGFRWDFTQDQAVAAGGGSADE</sequence>
<name>A0A517SYS9_9BACT</name>
<dbReference type="PANTHER" id="PTHR30632:SF0">
    <property type="entry name" value="SULFATE-BINDING PROTEIN"/>
    <property type="match status" value="1"/>
</dbReference>
<keyword evidence="2" id="KW-0479">Metal-binding</keyword>
<keyword evidence="5" id="KW-1185">Reference proteome</keyword>
<dbReference type="OrthoDB" id="249482at2"/>
<protein>
    <submittedName>
        <fullName evidence="4">Binding protein</fullName>
    </submittedName>
</protein>